<feature type="domain" description="Heterokaryon incompatibility" evidence="2">
    <location>
        <begin position="209"/>
        <end position="347"/>
    </location>
</feature>
<protein>
    <submittedName>
        <fullName evidence="3">Heterokaryon incompatibility protein-domain-containing protein</fullName>
    </submittedName>
</protein>
<evidence type="ECO:0000256" key="1">
    <source>
        <dbReference type="SAM" id="MobiDB-lite"/>
    </source>
</evidence>
<dbReference type="Pfam" id="PF06985">
    <property type="entry name" value="HET"/>
    <property type="match status" value="1"/>
</dbReference>
<evidence type="ECO:0000259" key="2">
    <source>
        <dbReference type="Pfam" id="PF06985"/>
    </source>
</evidence>
<sequence length="683" mass="77249">MCAHYRTILTLEISAAQGCHVCLAFWDQLSDAEKEALRVEESKAMMNKEARKDDGGNVREDEKVKEEPRSEKEEEDYFEWLTFTILQRDEYCGGDYVLSLAFSGDGIDWGKVSARKDVALGLYVLQEITDDAAEPFHSVQASSTASEDSWATAMTWFQKCRSMHTACNENRDKPAWYPTRLLDIADIGSDDGLIRLIQTTEVATLSGPYCTLSHCWGKVHIIQLKRLPKTFREAILAAKRLGVSYIWIDSLCIVQDDLSDWFREAALMHKVYSYSLCNLSASASKDSSEGLYRNRNPRTLDTTRAELNVAGLGSSITTTRCEMHDYFFWKHNVSQCTVNRRAWVTQERLLAPRVLHFGRYQIFWECREHDACESYPEGLPSLFVAQTTTNFKALDPAVYAKRIAGEGRDVDADTASYRIWNAIVWTYSRTALTVAGDKLIALSGIAKRMMPTMDDEYVAGMWRKNLGSALLWHVDDKENIDSASLARPSTYRAPTWSWASLDCAIATDTPSERGLSIEVCDVVLEYATDDTTGAITSGWLDLCGFLRPMCLAQRDYGAGKRWYMVVNGTIVRPQDESLEEFDRLGPMLYFDVPPPYDEAFDSDNATQSLFFMVGRMPIVDNDYMLVLLLRLVDLEGKLFERIGVAVSGAGDDREMLLAAVDEETKRGLPCLRYENGQHTIRIF</sequence>
<gene>
    <name evidence="3" type="ORF">FB567DRAFT_617169</name>
</gene>
<evidence type="ECO:0000313" key="3">
    <source>
        <dbReference type="EMBL" id="KAH7091524.1"/>
    </source>
</evidence>
<dbReference type="EMBL" id="JAGMVJ010000004">
    <property type="protein sequence ID" value="KAH7091524.1"/>
    <property type="molecule type" value="Genomic_DNA"/>
</dbReference>
<evidence type="ECO:0000313" key="4">
    <source>
        <dbReference type="Proteomes" id="UP000813461"/>
    </source>
</evidence>
<keyword evidence="4" id="KW-1185">Reference proteome</keyword>
<comment type="caution">
    <text evidence="3">The sequence shown here is derived from an EMBL/GenBank/DDBJ whole genome shotgun (WGS) entry which is preliminary data.</text>
</comment>
<feature type="region of interest" description="Disordered" evidence="1">
    <location>
        <begin position="45"/>
        <end position="71"/>
    </location>
</feature>
<dbReference type="PANTHER" id="PTHR33112:SF11">
    <property type="entry name" value="HETEROKARYON INCOMPATIBILITY DOMAIN-CONTAINING PROTEIN"/>
    <property type="match status" value="1"/>
</dbReference>
<name>A0A8K0REG6_9PLEO</name>
<proteinExistence type="predicted"/>
<dbReference type="PANTHER" id="PTHR33112">
    <property type="entry name" value="DOMAIN PROTEIN, PUTATIVE-RELATED"/>
    <property type="match status" value="1"/>
</dbReference>
<reference evidence="3" key="1">
    <citation type="journal article" date="2021" name="Nat. Commun.">
        <title>Genetic determinants of endophytism in the Arabidopsis root mycobiome.</title>
        <authorList>
            <person name="Mesny F."/>
            <person name="Miyauchi S."/>
            <person name="Thiergart T."/>
            <person name="Pickel B."/>
            <person name="Atanasova L."/>
            <person name="Karlsson M."/>
            <person name="Huettel B."/>
            <person name="Barry K.W."/>
            <person name="Haridas S."/>
            <person name="Chen C."/>
            <person name="Bauer D."/>
            <person name="Andreopoulos W."/>
            <person name="Pangilinan J."/>
            <person name="LaButti K."/>
            <person name="Riley R."/>
            <person name="Lipzen A."/>
            <person name="Clum A."/>
            <person name="Drula E."/>
            <person name="Henrissat B."/>
            <person name="Kohler A."/>
            <person name="Grigoriev I.V."/>
            <person name="Martin F.M."/>
            <person name="Hacquard S."/>
        </authorList>
    </citation>
    <scope>NUCLEOTIDE SEQUENCE</scope>
    <source>
        <strain evidence="3">MPI-SDFR-AT-0120</strain>
    </source>
</reference>
<accession>A0A8K0REG6</accession>
<dbReference type="InterPro" id="IPR010730">
    <property type="entry name" value="HET"/>
</dbReference>
<dbReference type="OrthoDB" id="5362512at2759"/>
<dbReference type="Proteomes" id="UP000813461">
    <property type="component" value="Unassembled WGS sequence"/>
</dbReference>
<dbReference type="AlphaFoldDB" id="A0A8K0REG6"/>
<organism evidence="3 4">
    <name type="scientific">Paraphoma chrysanthemicola</name>
    <dbReference type="NCBI Taxonomy" id="798071"/>
    <lineage>
        <taxon>Eukaryota</taxon>
        <taxon>Fungi</taxon>
        <taxon>Dikarya</taxon>
        <taxon>Ascomycota</taxon>
        <taxon>Pezizomycotina</taxon>
        <taxon>Dothideomycetes</taxon>
        <taxon>Pleosporomycetidae</taxon>
        <taxon>Pleosporales</taxon>
        <taxon>Pleosporineae</taxon>
        <taxon>Phaeosphaeriaceae</taxon>
        <taxon>Paraphoma</taxon>
    </lineage>
</organism>